<dbReference type="PANTHER" id="PTHR35910">
    <property type="entry name" value="2EXR DOMAIN-CONTAINING PROTEIN"/>
    <property type="match status" value="1"/>
</dbReference>
<dbReference type="OrthoDB" id="3473305at2759"/>
<dbReference type="InterPro" id="IPR045518">
    <property type="entry name" value="2EXR"/>
</dbReference>
<reference evidence="2" key="1">
    <citation type="submission" date="2021-02" db="EMBL/GenBank/DDBJ databases">
        <title>Genome sequence Cadophora malorum strain M34.</title>
        <authorList>
            <person name="Stefanovic E."/>
            <person name="Vu D."/>
            <person name="Scully C."/>
            <person name="Dijksterhuis J."/>
            <person name="Roader J."/>
            <person name="Houbraken J."/>
        </authorList>
    </citation>
    <scope>NUCLEOTIDE SEQUENCE</scope>
    <source>
        <strain evidence="2">M34</strain>
    </source>
</reference>
<dbReference type="Pfam" id="PF20150">
    <property type="entry name" value="2EXR"/>
    <property type="match status" value="1"/>
</dbReference>
<evidence type="ECO:0000313" key="3">
    <source>
        <dbReference type="Proteomes" id="UP000664132"/>
    </source>
</evidence>
<dbReference type="AlphaFoldDB" id="A0A8H7TIV4"/>
<dbReference type="Proteomes" id="UP000664132">
    <property type="component" value="Unassembled WGS sequence"/>
</dbReference>
<keyword evidence="3" id="KW-1185">Reference proteome</keyword>
<gene>
    <name evidence="2" type="ORF">IFR04_007290</name>
</gene>
<sequence length="223" mass="25774">MEFHLFTKLPTELRFRIWRFTLPTLREFGPIGPKGTEPHSQPDNTTLSYDSDRKACLELEIPALYINHESRFVALQHLTRAWDDNASKVIYVKYAVDTFTFTSIDYLLHLVRRSGLMNGGGPFPACKDMQNMQKIKIMFTIQSLNLHLRMCLERVLQPFVVLREIVVVVKMPFQGDVYRSNSIEKSVEKTIKDAKAFAGEILERSWEGKVGQVPELVIEELRV</sequence>
<accession>A0A8H7TIV4</accession>
<name>A0A8H7TIV4_9HELO</name>
<dbReference type="EMBL" id="JAFJYH010000102">
    <property type="protein sequence ID" value="KAG4419588.1"/>
    <property type="molecule type" value="Genomic_DNA"/>
</dbReference>
<feature type="domain" description="2EXR" evidence="1">
    <location>
        <begin position="3"/>
        <end position="99"/>
    </location>
</feature>
<organism evidence="2 3">
    <name type="scientific">Cadophora malorum</name>
    <dbReference type="NCBI Taxonomy" id="108018"/>
    <lineage>
        <taxon>Eukaryota</taxon>
        <taxon>Fungi</taxon>
        <taxon>Dikarya</taxon>
        <taxon>Ascomycota</taxon>
        <taxon>Pezizomycotina</taxon>
        <taxon>Leotiomycetes</taxon>
        <taxon>Helotiales</taxon>
        <taxon>Ploettnerulaceae</taxon>
        <taxon>Cadophora</taxon>
    </lineage>
</organism>
<comment type="caution">
    <text evidence="2">The sequence shown here is derived from an EMBL/GenBank/DDBJ whole genome shotgun (WGS) entry which is preliminary data.</text>
</comment>
<evidence type="ECO:0000259" key="1">
    <source>
        <dbReference type="Pfam" id="PF20150"/>
    </source>
</evidence>
<evidence type="ECO:0000313" key="2">
    <source>
        <dbReference type="EMBL" id="KAG4419588.1"/>
    </source>
</evidence>
<proteinExistence type="predicted"/>
<dbReference type="PANTHER" id="PTHR35910:SF1">
    <property type="entry name" value="2EXR DOMAIN-CONTAINING PROTEIN"/>
    <property type="match status" value="1"/>
</dbReference>
<protein>
    <recommendedName>
        <fullName evidence="1">2EXR domain-containing protein</fullName>
    </recommendedName>
</protein>